<dbReference type="EMBL" id="QXDC01000003">
    <property type="protein sequence ID" value="RIA43816.1"/>
    <property type="molecule type" value="Genomic_DNA"/>
</dbReference>
<dbReference type="Pfam" id="PF02515">
    <property type="entry name" value="CoA_transf_3"/>
    <property type="match status" value="1"/>
</dbReference>
<dbReference type="InterPro" id="IPR003673">
    <property type="entry name" value="CoA-Trfase_fam_III"/>
</dbReference>
<name>A0A397P2K9_9SPHN</name>
<evidence type="ECO:0000313" key="3">
    <source>
        <dbReference type="EMBL" id="RIA43816.1"/>
    </source>
</evidence>
<dbReference type="PANTHER" id="PTHR48207">
    <property type="entry name" value="SUCCINATE--HYDROXYMETHYLGLUTARATE COA-TRANSFERASE"/>
    <property type="match status" value="1"/>
</dbReference>
<proteinExistence type="predicted"/>
<feature type="compositionally biased region" description="Low complexity" evidence="2">
    <location>
        <begin position="360"/>
        <end position="373"/>
    </location>
</feature>
<dbReference type="InterPro" id="IPR023606">
    <property type="entry name" value="CoA-Trfase_III_dom_1_sf"/>
</dbReference>
<feature type="region of interest" description="Disordered" evidence="2">
    <location>
        <begin position="360"/>
        <end position="379"/>
    </location>
</feature>
<dbReference type="AlphaFoldDB" id="A0A397P2K9"/>
<organism evidence="3 4">
    <name type="scientific">Hephaestia caeni</name>
    <dbReference type="NCBI Taxonomy" id="645617"/>
    <lineage>
        <taxon>Bacteria</taxon>
        <taxon>Pseudomonadati</taxon>
        <taxon>Pseudomonadota</taxon>
        <taxon>Alphaproteobacteria</taxon>
        <taxon>Sphingomonadales</taxon>
        <taxon>Sphingomonadaceae</taxon>
        <taxon>Hephaestia</taxon>
    </lineage>
</organism>
<dbReference type="Gene3D" id="3.40.50.10540">
    <property type="entry name" value="Crotonobetainyl-coa:carnitine coa-transferase, domain 1"/>
    <property type="match status" value="1"/>
</dbReference>
<dbReference type="InterPro" id="IPR050483">
    <property type="entry name" value="CoA-transferase_III_domain"/>
</dbReference>
<dbReference type="PANTHER" id="PTHR48207:SF3">
    <property type="entry name" value="SUCCINATE--HYDROXYMETHYLGLUTARATE COA-TRANSFERASE"/>
    <property type="match status" value="1"/>
</dbReference>
<dbReference type="Proteomes" id="UP000266568">
    <property type="component" value="Unassembled WGS sequence"/>
</dbReference>
<evidence type="ECO:0000256" key="1">
    <source>
        <dbReference type="ARBA" id="ARBA00022679"/>
    </source>
</evidence>
<keyword evidence="1 3" id="KW-0808">Transferase</keyword>
<dbReference type="RefSeq" id="WP_119035621.1">
    <property type="nucleotide sequence ID" value="NZ_QXDC01000003.1"/>
</dbReference>
<gene>
    <name evidence="3" type="ORF">DFR49_2045</name>
</gene>
<protein>
    <submittedName>
        <fullName evidence="3">Crotonobetainyl-CoA:carnitine CoA-transferase CaiB-like acyl-CoA transferase</fullName>
    </submittedName>
</protein>
<comment type="caution">
    <text evidence="3">The sequence shown here is derived from an EMBL/GenBank/DDBJ whole genome shotgun (WGS) entry which is preliminary data.</text>
</comment>
<dbReference type="InterPro" id="IPR044855">
    <property type="entry name" value="CoA-Trfase_III_dom3_sf"/>
</dbReference>
<keyword evidence="4" id="KW-1185">Reference proteome</keyword>
<evidence type="ECO:0000256" key="2">
    <source>
        <dbReference type="SAM" id="MobiDB-lite"/>
    </source>
</evidence>
<dbReference type="OrthoDB" id="5720311at2"/>
<reference evidence="3 4" key="1">
    <citation type="submission" date="2018-08" db="EMBL/GenBank/DDBJ databases">
        <title>Genomic Encyclopedia of Type Strains, Phase IV (KMG-IV): sequencing the most valuable type-strain genomes for metagenomic binning, comparative biology and taxonomic classification.</title>
        <authorList>
            <person name="Goeker M."/>
        </authorList>
    </citation>
    <scope>NUCLEOTIDE SEQUENCE [LARGE SCALE GENOMIC DNA]</scope>
    <source>
        <strain evidence="3 4">DSM 25527</strain>
    </source>
</reference>
<sequence>MSGPLRGIRILEIGHMLAGPYCGLLLADLGAEVIKIEPPTGDIAREASPHFVGAHNAYFASLNRNKRGVVIDLQSTTGQAQLHELCRSADALITNLRPSAIRKLGLTYATLREINPGLVCVALTGFGLTSPYAERPAYDYIIQAMTGVMELTGDPGTLPTKTGYSAVDNSAGAFAALGMLAKLHSGEGGQVDIAMYDVMLSQLNYLASSILNGQETALRQASSAHPYFVPAQVFQTADSWLVLFITHDSFWRLFCEAVGHPEWIGSPEHGTISARSRNRAKVIADVSAALAQRTTEEWLERLLPLGIVVAGIKTLDQALHSEQTRARGMIVEVTAGDATLQLVGNPIKVLGMDEQFAEPPLLGGDDDTLLSTPAEHDAG</sequence>
<evidence type="ECO:0000313" key="4">
    <source>
        <dbReference type="Proteomes" id="UP000266568"/>
    </source>
</evidence>
<dbReference type="Gene3D" id="3.30.1540.10">
    <property type="entry name" value="formyl-coa transferase, domain 3"/>
    <property type="match status" value="1"/>
</dbReference>
<dbReference type="GO" id="GO:0008410">
    <property type="term" value="F:CoA-transferase activity"/>
    <property type="evidence" value="ECO:0007669"/>
    <property type="project" value="TreeGrafter"/>
</dbReference>
<accession>A0A397P2K9</accession>
<dbReference type="SUPFAM" id="SSF89796">
    <property type="entry name" value="CoA-transferase family III (CaiB/BaiF)"/>
    <property type="match status" value="1"/>
</dbReference>